<keyword evidence="8" id="KW-1185">Reference proteome</keyword>
<dbReference type="PROSITE" id="PS50056">
    <property type="entry name" value="TYR_PHOSPHATASE_2"/>
    <property type="match status" value="1"/>
</dbReference>
<dbReference type="InterPro" id="IPR000387">
    <property type="entry name" value="Tyr_Pase_dom"/>
</dbReference>
<dbReference type="EC" id="3.1.3.48" evidence="2"/>
<proteinExistence type="inferred from homology"/>
<feature type="compositionally biased region" description="Acidic residues" evidence="5">
    <location>
        <begin position="62"/>
        <end position="72"/>
    </location>
</feature>
<dbReference type="SUPFAM" id="SSF52799">
    <property type="entry name" value="(Phosphotyrosine protein) phosphatases II"/>
    <property type="match status" value="1"/>
</dbReference>
<dbReference type="InterPro" id="IPR000340">
    <property type="entry name" value="Dual-sp_phosphatase_cat-dom"/>
</dbReference>
<feature type="region of interest" description="Disordered" evidence="5">
    <location>
        <begin position="52"/>
        <end position="85"/>
    </location>
</feature>
<dbReference type="InterPro" id="IPR020422">
    <property type="entry name" value="TYR_PHOSPHATASE_DUAL_dom"/>
</dbReference>
<dbReference type="Proteomes" id="UP001530293">
    <property type="component" value="Unassembled WGS sequence"/>
</dbReference>
<gene>
    <name evidence="7" type="ORF">ACHAWU_007073</name>
</gene>
<evidence type="ECO:0000259" key="6">
    <source>
        <dbReference type="PROSITE" id="PS50056"/>
    </source>
</evidence>
<dbReference type="Gene3D" id="3.90.190.10">
    <property type="entry name" value="Protein tyrosine phosphatase superfamily"/>
    <property type="match status" value="1"/>
</dbReference>
<accession>A0ABD3N5N9</accession>
<evidence type="ECO:0000256" key="1">
    <source>
        <dbReference type="ARBA" id="ARBA00008601"/>
    </source>
</evidence>
<evidence type="ECO:0000313" key="8">
    <source>
        <dbReference type="Proteomes" id="UP001530293"/>
    </source>
</evidence>
<feature type="compositionally biased region" description="Basic and acidic residues" evidence="5">
    <location>
        <begin position="73"/>
        <end position="83"/>
    </location>
</feature>
<organism evidence="7 8">
    <name type="scientific">Discostella pseudostelligera</name>
    <dbReference type="NCBI Taxonomy" id="259834"/>
    <lineage>
        <taxon>Eukaryota</taxon>
        <taxon>Sar</taxon>
        <taxon>Stramenopiles</taxon>
        <taxon>Ochrophyta</taxon>
        <taxon>Bacillariophyta</taxon>
        <taxon>Coscinodiscophyceae</taxon>
        <taxon>Thalassiosirophycidae</taxon>
        <taxon>Stephanodiscales</taxon>
        <taxon>Stephanodiscaceae</taxon>
        <taxon>Discostella</taxon>
    </lineage>
</organism>
<protein>
    <recommendedName>
        <fullName evidence="2">protein-tyrosine-phosphatase</fullName>
        <ecNumber evidence="2">3.1.3.48</ecNumber>
    </recommendedName>
</protein>
<dbReference type="Pfam" id="PF00782">
    <property type="entry name" value="DSPc"/>
    <property type="match status" value="1"/>
</dbReference>
<dbReference type="GO" id="GO:0004725">
    <property type="term" value="F:protein tyrosine phosphatase activity"/>
    <property type="evidence" value="ECO:0007669"/>
    <property type="project" value="UniProtKB-EC"/>
</dbReference>
<dbReference type="PANTHER" id="PTHR10159">
    <property type="entry name" value="DUAL SPECIFICITY PROTEIN PHOSPHATASE"/>
    <property type="match status" value="1"/>
</dbReference>
<feature type="domain" description="Tyrosine specific protein phosphatases" evidence="6">
    <location>
        <begin position="292"/>
        <end position="350"/>
    </location>
</feature>
<comment type="caution">
    <text evidence="7">The sequence shown here is derived from an EMBL/GenBank/DDBJ whole genome shotgun (WGS) entry which is preliminary data.</text>
</comment>
<evidence type="ECO:0000256" key="5">
    <source>
        <dbReference type="SAM" id="MobiDB-lite"/>
    </source>
</evidence>
<comment type="similarity">
    <text evidence="1">Belongs to the protein-tyrosine phosphatase family. Non-receptor class dual specificity subfamily.</text>
</comment>
<dbReference type="AlphaFoldDB" id="A0ABD3N5N9"/>
<name>A0ABD3N5N9_9STRA</name>
<evidence type="ECO:0000256" key="2">
    <source>
        <dbReference type="ARBA" id="ARBA00013064"/>
    </source>
</evidence>
<keyword evidence="3" id="KW-0378">Hydrolase</keyword>
<dbReference type="PANTHER" id="PTHR10159:SF529">
    <property type="entry name" value="TYROSINE-PROTEIN PHOSPHATASE DOMAIN-CONTAINING PROTEIN"/>
    <property type="match status" value="1"/>
</dbReference>
<dbReference type="CDD" id="cd14498">
    <property type="entry name" value="DSP"/>
    <property type="match status" value="1"/>
</dbReference>
<feature type="region of interest" description="Disordered" evidence="5">
    <location>
        <begin position="367"/>
        <end position="396"/>
    </location>
</feature>
<sequence length="396" mass="44099">MTMIHLPLTGAECMLMQAPPSPSPSTSTVYDDCKNINDTVEQQFVITTLTDEEDHNPPCIAPDDDGGGDEHDEMTNKRERSNSRDFVSSKGFGMIARIAMGGMLLINTVMNSHSLHDSIVRYEATIDNNLRLPTEGNTNDDDDNVRRNRKRKLIDRKPVSSSNTDYERSSLDQSLLSFLSESSIGREKVIEFMIDQYVSPTTPDNNMVDKLDNAMEAMSFLETDAEPVQVLGYPFLFVGSVGASLNHKALHEAGITNVINWSSTARCNVFDDMEYMCVKGIRGEPTMQEHTDELEKAVEYVESVRLAGGKAMSHCWYGKNRSVTLLVAYLMKYEGMTAAEANDLIKKSRPQAEPYWGALQEYSNNYLSGSSNKKDTPRPPPSSSSSVGLRTRNDSE</sequence>
<evidence type="ECO:0000256" key="4">
    <source>
        <dbReference type="ARBA" id="ARBA00022912"/>
    </source>
</evidence>
<dbReference type="EMBL" id="JALLBG020000049">
    <property type="protein sequence ID" value="KAL3769867.1"/>
    <property type="molecule type" value="Genomic_DNA"/>
</dbReference>
<evidence type="ECO:0000256" key="3">
    <source>
        <dbReference type="ARBA" id="ARBA00022801"/>
    </source>
</evidence>
<reference evidence="7 8" key="1">
    <citation type="submission" date="2024-10" db="EMBL/GenBank/DDBJ databases">
        <title>Updated reference genomes for cyclostephanoid diatoms.</title>
        <authorList>
            <person name="Roberts W.R."/>
            <person name="Alverson A.J."/>
        </authorList>
    </citation>
    <scope>NUCLEOTIDE SEQUENCE [LARGE SCALE GENOMIC DNA]</scope>
    <source>
        <strain evidence="7 8">AJA232-27</strain>
    </source>
</reference>
<dbReference type="InterPro" id="IPR029021">
    <property type="entry name" value="Prot-tyrosine_phosphatase-like"/>
</dbReference>
<evidence type="ECO:0000313" key="7">
    <source>
        <dbReference type="EMBL" id="KAL3769867.1"/>
    </source>
</evidence>
<dbReference type="SMART" id="SM00195">
    <property type="entry name" value="DSPc"/>
    <property type="match status" value="1"/>
</dbReference>
<keyword evidence="4" id="KW-0904">Protein phosphatase</keyword>